<dbReference type="Pfam" id="PF21040">
    <property type="entry name" value="CEP104-like_TOG"/>
    <property type="match status" value="1"/>
</dbReference>
<dbReference type="Gene3D" id="1.25.10.10">
    <property type="entry name" value="Leucine-rich Repeat Variant"/>
    <property type="match status" value="4"/>
</dbReference>
<dbReference type="GO" id="GO:0005881">
    <property type="term" value="C:cytoplasmic microtubule"/>
    <property type="evidence" value="ECO:0007669"/>
    <property type="project" value="TreeGrafter"/>
</dbReference>
<evidence type="ECO:0000256" key="5">
    <source>
        <dbReference type="PROSITE-ProRule" id="PRU00103"/>
    </source>
</evidence>
<keyword evidence="4" id="KW-0206">Cytoskeleton</keyword>
<feature type="compositionally biased region" description="Polar residues" evidence="6">
    <location>
        <begin position="238"/>
        <end position="256"/>
    </location>
</feature>
<dbReference type="SMART" id="SM01349">
    <property type="entry name" value="TOG"/>
    <property type="match status" value="4"/>
</dbReference>
<reference evidence="8 9" key="1">
    <citation type="submission" date="2016-10" db="EMBL/GenBank/DDBJ databases">
        <authorList>
            <person name="Cai Z."/>
        </authorList>
    </citation>
    <scope>NUCLEOTIDE SEQUENCE [LARGE SCALE GENOMIC DNA]</scope>
</reference>
<feature type="region of interest" description="Disordered" evidence="6">
    <location>
        <begin position="1195"/>
        <end position="1230"/>
    </location>
</feature>
<keyword evidence="3" id="KW-0677">Repeat</keyword>
<feature type="region of interest" description="Disordered" evidence="6">
    <location>
        <begin position="611"/>
        <end position="656"/>
    </location>
</feature>
<feature type="repeat" description="HEAT" evidence="5">
    <location>
        <begin position="84"/>
        <end position="122"/>
    </location>
</feature>
<feature type="domain" description="TOG" evidence="7">
    <location>
        <begin position="1"/>
        <end position="232"/>
    </location>
</feature>
<feature type="compositionally biased region" description="Low complexity" evidence="6">
    <location>
        <begin position="1203"/>
        <end position="1225"/>
    </location>
</feature>
<feature type="compositionally biased region" description="Low complexity" evidence="6">
    <location>
        <begin position="322"/>
        <end position="331"/>
    </location>
</feature>
<dbReference type="InterPro" id="IPR011989">
    <property type="entry name" value="ARM-like"/>
</dbReference>
<evidence type="ECO:0000259" key="7">
    <source>
        <dbReference type="SMART" id="SM01349"/>
    </source>
</evidence>
<keyword evidence="2" id="KW-0963">Cytoplasm</keyword>
<dbReference type="GO" id="GO:0005819">
    <property type="term" value="C:spindle"/>
    <property type="evidence" value="ECO:0007669"/>
    <property type="project" value="UniProtKB-ARBA"/>
</dbReference>
<dbReference type="InterPro" id="IPR034085">
    <property type="entry name" value="TOG"/>
</dbReference>
<feature type="domain" description="TOG" evidence="7">
    <location>
        <begin position="1355"/>
        <end position="1591"/>
    </location>
</feature>
<dbReference type="PANTHER" id="PTHR21567:SF9">
    <property type="entry name" value="CLIP-ASSOCIATING PROTEIN"/>
    <property type="match status" value="1"/>
</dbReference>
<dbReference type="InterPro" id="IPR016024">
    <property type="entry name" value="ARM-type_fold"/>
</dbReference>
<sequence>MAMEWNDLLNQLEGQTKQKLLALDRVGAYVLANAVGKDQVSALLDMSGQLLADNNFKVALKLLNCWESIAGANRDVIRPYVNALLPHVVERLSDNRQEVRQAACNMLLELLQVLRPDAMMDKLSRFWNHKHWKVRHGLLQFVAEAISCTGEAVLAPPRDESTWVLNKVIQLVGDPESAVRDAAIECLEEVYKVCGEQLVDIISSHNLRPAHLNSIYTRLAQLGADVAPGPVPSGSMGGQYNDQSPTPSGRQQQNSAGGYKHAGGEEYDTATSGGAVCADDYGDRADVQSVRSDASPQRAPARQQQVQHAVAAENSSRSMLDGGSSKSWGAAAAGKAKRGGYKDGGGITSDGGLPFVQPLFVGCERELRVELERITSTLSRGAALVDWEKRVAALVRLEALVKGGAVGSYEDTFLEMLRPLRDPLLEQAVDRRSAVARQAAHMYEVLAAALGFSFESYAVACMGALYKAMVITVQVVSEAAEAAAKGILRHCHAPRLVPCVCDIMTGDKNAKLRGHCSKLLLQIVEEWEPLEYQRHIDCLEAALTAAVQDAMGETRTAGRAAFAAYAANMPERANALLRRMDSGLQQKLTAAVAQYAAGKNLVAAIAPVMAPPARPTSSKPWKRTAVSSHGGAADADSMGPPAAKPPLSNRSTGTYQRSSLPASAAAAASSAAVAAAAAARPGRKSVAGMPMRVPGPREVSEGGAAAYEPAAVVADPAAAAAAAAGGRRRTSVMPQRVLYQPESPPGAKPHGAAAGGGYGASRQQQPSLPNSPESCAQSEASVANSVANSAAGDGRGIGHSSGVATRLFQQPKQHGHGYQQTSGGGSLSRAASASDDLQLLNALRDQQQQQQYQQQLAAQASSASVLSMAASLAVGGAQQRPATLARAIAGVQSNPKDWKDRVEKLEALAEVLQRQAHADAPAESYHEVEKVLPRLLAAVDDPHFKVSLAALATLTVCLNTAAHVMEPSLEKLMPLLFLKLCAPKQAVRSAAEGALQACALRLGPDSLLLALNRSLEAMKQPAARVSVMEFCVLFLGPGKVAGVPSSNSHHMRQWISRNIPLLLDKNPNIRQMAGRALCTMYSIDPHSVAACLAQSSSQEVLAVQRSLAVVEAAAAAEAAAAEEADEHAALAAASNAEHVATWAHRGHWGTAGGVGSTSSSMDLSTTASVGGAGAGADSAALHGITAGVAELGVSHHHVRASHRQSAAAAPAAAAPHSNHTQQQQQPAANMYQHQPGEIHSVASSPGAPAGAALHDVLGRPLPAAAFAQQAAVDAAGAAGHSVVTVGAEAASSIGRASSSLRGGVSAGGLASSNGGGAGVWGGAAGLAGSTPVSPGRDPAIGAAAAAAAAAAASGDAGSQARHLTVLVHRLQSRPGEDVLAELAACAGTMCKQAWVDNFSKVLLAGLSAAQHSSESIRELAFLLVLSLARHQAELFEPVLDVVLQPLLQGCADESREVLMAAQQALEVLMVVMPPLRCADILAHKLPSDEAVASGTAVDGEVLCATIRCLQLVCRQMQSQELMSVAPTQLLPGLFAAFNHARPDVRKAVVFAMVDLWIAAGEGLTPYLSSLSTSQLKLLTIYYNRTLASNKQQRAMAGSAEQQQQCGY</sequence>
<dbReference type="GO" id="GO:0008017">
    <property type="term" value="F:microtubule binding"/>
    <property type="evidence" value="ECO:0007669"/>
    <property type="project" value="TreeGrafter"/>
</dbReference>
<accession>A0A383W2L4</accession>
<dbReference type="STRING" id="3088.A0A383W2L4"/>
<dbReference type="Pfam" id="PF21041">
    <property type="entry name" value="XMAP215_CLASP_TOG"/>
    <property type="match status" value="1"/>
</dbReference>
<protein>
    <recommendedName>
        <fullName evidence="7">TOG domain-containing protein</fullName>
    </recommendedName>
</protein>
<feature type="repeat" description="HEAT" evidence="5">
    <location>
        <begin position="164"/>
        <end position="200"/>
    </location>
</feature>
<organism evidence="8 9">
    <name type="scientific">Tetradesmus obliquus</name>
    <name type="common">Green alga</name>
    <name type="synonym">Acutodesmus obliquus</name>
    <dbReference type="NCBI Taxonomy" id="3088"/>
    <lineage>
        <taxon>Eukaryota</taxon>
        <taxon>Viridiplantae</taxon>
        <taxon>Chlorophyta</taxon>
        <taxon>core chlorophytes</taxon>
        <taxon>Chlorophyceae</taxon>
        <taxon>CS clade</taxon>
        <taxon>Sphaeropleales</taxon>
        <taxon>Scenedesmaceae</taxon>
        <taxon>Tetradesmus</taxon>
    </lineage>
</organism>
<dbReference type="GO" id="GO:1902903">
    <property type="term" value="P:regulation of supramolecular fiber organization"/>
    <property type="evidence" value="ECO:0007669"/>
    <property type="project" value="UniProtKB-ARBA"/>
</dbReference>
<feature type="region of interest" description="Disordered" evidence="6">
    <location>
        <begin position="227"/>
        <end position="265"/>
    </location>
</feature>
<dbReference type="EMBL" id="FNXT01001052">
    <property type="protein sequence ID" value="SZX71460.1"/>
    <property type="molecule type" value="Genomic_DNA"/>
</dbReference>
<evidence type="ECO:0000313" key="9">
    <source>
        <dbReference type="Proteomes" id="UP000256970"/>
    </source>
</evidence>
<evidence type="ECO:0000256" key="1">
    <source>
        <dbReference type="ARBA" id="ARBA00004245"/>
    </source>
</evidence>
<dbReference type="InterPro" id="IPR024395">
    <property type="entry name" value="CLASP_N_dom"/>
</dbReference>
<dbReference type="GO" id="GO:0000278">
    <property type="term" value="P:mitotic cell cycle"/>
    <property type="evidence" value="ECO:0007669"/>
    <property type="project" value="UniProtKB-ARBA"/>
</dbReference>
<dbReference type="SUPFAM" id="SSF48371">
    <property type="entry name" value="ARM repeat"/>
    <property type="match status" value="2"/>
</dbReference>
<dbReference type="GO" id="GO:0031110">
    <property type="term" value="P:regulation of microtubule polymerization or depolymerization"/>
    <property type="evidence" value="ECO:0007669"/>
    <property type="project" value="UniProtKB-ARBA"/>
</dbReference>
<dbReference type="PROSITE" id="PS50077">
    <property type="entry name" value="HEAT_REPEAT"/>
    <property type="match status" value="2"/>
</dbReference>
<feature type="compositionally biased region" description="Low complexity" evidence="6">
    <location>
        <begin position="296"/>
        <end position="312"/>
    </location>
</feature>
<dbReference type="Pfam" id="PF12348">
    <property type="entry name" value="CLASP_N"/>
    <property type="match status" value="1"/>
</dbReference>
<dbReference type="PANTHER" id="PTHR21567">
    <property type="entry name" value="CLASP"/>
    <property type="match status" value="1"/>
</dbReference>
<keyword evidence="9" id="KW-1185">Reference proteome</keyword>
<feature type="region of interest" description="Disordered" evidence="6">
    <location>
        <begin position="739"/>
        <end position="781"/>
    </location>
</feature>
<feature type="compositionally biased region" description="Polar residues" evidence="6">
    <location>
        <begin position="761"/>
        <end position="779"/>
    </location>
</feature>
<evidence type="ECO:0000256" key="6">
    <source>
        <dbReference type="SAM" id="MobiDB-lite"/>
    </source>
</evidence>
<proteinExistence type="predicted"/>
<dbReference type="GO" id="GO:0000226">
    <property type="term" value="P:microtubule cytoskeleton organization"/>
    <property type="evidence" value="ECO:0007669"/>
    <property type="project" value="UniProtKB-ARBA"/>
</dbReference>
<evidence type="ECO:0000256" key="3">
    <source>
        <dbReference type="ARBA" id="ARBA00022737"/>
    </source>
</evidence>
<gene>
    <name evidence="8" type="ORF">BQ4739_LOCUS11605</name>
</gene>
<dbReference type="Proteomes" id="UP000256970">
    <property type="component" value="Unassembled WGS sequence"/>
</dbReference>
<evidence type="ECO:0000313" key="8">
    <source>
        <dbReference type="EMBL" id="SZX71460.1"/>
    </source>
</evidence>
<name>A0A383W2L4_TETOB</name>
<evidence type="ECO:0000256" key="4">
    <source>
        <dbReference type="ARBA" id="ARBA00023212"/>
    </source>
</evidence>
<feature type="domain" description="TOG" evidence="7">
    <location>
        <begin position="366"/>
        <end position="601"/>
    </location>
</feature>
<feature type="region of interest" description="Disordered" evidence="6">
    <location>
        <begin position="286"/>
        <end position="331"/>
    </location>
</feature>
<evidence type="ECO:0000256" key="2">
    <source>
        <dbReference type="ARBA" id="ARBA00022490"/>
    </source>
</evidence>
<feature type="region of interest" description="Disordered" evidence="6">
    <location>
        <begin position="811"/>
        <end position="832"/>
    </location>
</feature>
<dbReference type="InterPro" id="IPR021133">
    <property type="entry name" value="HEAT_type_2"/>
</dbReference>
<feature type="domain" description="TOG" evidence="7">
    <location>
        <begin position="883"/>
        <end position="1116"/>
    </location>
</feature>
<dbReference type="InterPro" id="IPR048491">
    <property type="entry name" value="XMAP215_CLASP_TOG"/>
</dbReference>
<comment type="subcellular location">
    <subcellularLocation>
        <location evidence="1">Cytoplasm</location>
        <location evidence="1">Cytoskeleton</location>
    </subcellularLocation>
</comment>